<dbReference type="Pfam" id="PF00651">
    <property type="entry name" value="BTB"/>
    <property type="match status" value="1"/>
</dbReference>
<accession>A0ABR1LNS9</accession>
<evidence type="ECO:0000313" key="3">
    <source>
        <dbReference type="EMBL" id="KAK7536830.1"/>
    </source>
</evidence>
<dbReference type="GeneID" id="92036535"/>
<dbReference type="PANTHER" id="PTHR47843">
    <property type="entry name" value="BTB DOMAIN-CONTAINING PROTEIN-RELATED"/>
    <property type="match status" value="1"/>
</dbReference>
<dbReference type="InterPro" id="IPR011333">
    <property type="entry name" value="SKP1/BTB/POZ_sf"/>
</dbReference>
<organism evidence="3 4">
    <name type="scientific">Phyllosticta citribraziliensis</name>
    <dbReference type="NCBI Taxonomy" id="989973"/>
    <lineage>
        <taxon>Eukaryota</taxon>
        <taxon>Fungi</taxon>
        <taxon>Dikarya</taxon>
        <taxon>Ascomycota</taxon>
        <taxon>Pezizomycotina</taxon>
        <taxon>Dothideomycetes</taxon>
        <taxon>Dothideomycetes incertae sedis</taxon>
        <taxon>Botryosphaeriales</taxon>
        <taxon>Phyllostictaceae</taxon>
        <taxon>Phyllosticta</taxon>
    </lineage>
</organism>
<feature type="domain" description="BTB" evidence="2">
    <location>
        <begin position="25"/>
        <end position="87"/>
    </location>
</feature>
<dbReference type="Proteomes" id="UP001360953">
    <property type="component" value="Unassembled WGS sequence"/>
</dbReference>
<gene>
    <name evidence="3" type="ORF">J3D65DRAFT_676902</name>
</gene>
<proteinExistence type="predicted"/>
<dbReference type="Gene3D" id="3.30.710.10">
    <property type="entry name" value="Potassium Channel Kv1.1, Chain A"/>
    <property type="match status" value="1"/>
</dbReference>
<dbReference type="CDD" id="cd18186">
    <property type="entry name" value="BTB_POZ_ZBTB_KLHL-like"/>
    <property type="match status" value="1"/>
</dbReference>
<feature type="region of interest" description="Disordered" evidence="1">
    <location>
        <begin position="202"/>
        <end position="227"/>
    </location>
</feature>
<name>A0ABR1LNS9_9PEZI</name>
<dbReference type="PANTHER" id="PTHR47843:SF5">
    <property type="entry name" value="BTB_POZ DOMAIN PROTEIN"/>
    <property type="match status" value="1"/>
</dbReference>
<dbReference type="RefSeq" id="XP_066654981.1">
    <property type="nucleotide sequence ID" value="XM_066803629.1"/>
</dbReference>
<comment type="caution">
    <text evidence="3">The sequence shown here is derived from an EMBL/GenBank/DDBJ whole genome shotgun (WGS) entry which is preliminary data.</text>
</comment>
<feature type="compositionally biased region" description="Acidic residues" evidence="1">
    <location>
        <begin position="210"/>
        <end position="227"/>
    </location>
</feature>
<keyword evidence="4" id="KW-1185">Reference proteome</keyword>
<evidence type="ECO:0000313" key="4">
    <source>
        <dbReference type="Proteomes" id="UP001360953"/>
    </source>
</evidence>
<evidence type="ECO:0000259" key="2">
    <source>
        <dbReference type="PROSITE" id="PS50097"/>
    </source>
</evidence>
<dbReference type="SUPFAM" id="SSF54695">
    <property type="entry name" value="POZ domain"/>
    <property type="match status" value="1"/>
</dbReference>
<protein>
    <recommendedName>
        <fullName evidence="2">BTB domain-containing protein</fullName>
    </recommendedName>
</protein>
<evidence type="ECO:0000256" key="1">
    <source>
        <dbReference type="SAM" id="MobiDB-lite"/>
    </source>
</evidence>
<dbReference type="SMART" id="SM00225">
    <property type="entry name" value="BTB"/>
    <property type="match status" value="1"/>
</dbReference>
<dbReference type="EMBL" id="JBBPEH010000006">
    <property type="protein sequence ID" value="KAK7536830.1"/>
    <property type="molecule type" value="Genomic_DNA"/>
</dbReference>
<reference evidence="3 4" key="1">
    <citation type="submission" date="2024-04" db="EMBL/GenBank/DDBJ databases">
        <title>Phyllosticta paracitricarpa is synonymous to the EU quarantine fungus P. citricarpa based on phylogenomic analyses.</title>
        <authorList>
            <consortium name="Lawrence Berkeley National Laboratory"/>
            <person name="Van ingen-buijs V.A."/>
            <person name="Van westerhoven A.C."/>
            <person name="Haridas S."/>
            <person name="Skiadas P."/>
            <person name="Martin F."/>
            <person name="Groenewald J.Z."/>
            <person name="Crous P.W."/>
            <person name="Seidl M.F."/>
        </authorList>
    </citation>
    <scope>NUCLEOTIDE SEQUENCE [LARGE SCALE GENOMIC DNA]</scope>
    <source>
        <strain evidence="3 4">CPC 17464</strain>
    </source>
</reference>
<dbReference type="PROSITE" id="PS50097">
    <property type="entry name" value="BTB"/>
    <property type="match status" value="1"/>
</dbReference>
<dbReference type="InterPro" id="IPR000210">
    <property type="entry name" value="BTB/POZ_dom"/>
</dbReference>
<sequence length="227" mass="25570">MAIDSDQPSLLKSGLSQLLESGYFSDLQISCNDGTVYNVHKSILCAQSAFFMNALNPDSNFKEAQTNKVPLEHHEPFAVKALIEYFYRFEYTEIDAPINETLLFHVHIYAIGETYDVKGLKKLACDRFEAIVANKSFRELDLPSAIKAIYNTTVEIDKGLRGKAIAIARADIKAVMESKEFSEMMDECAQFSKDLARSLVEDPLTAPCESEGDEEEHDEEEEGEDEY</sequence>